<keyword evidence="1" id="KW-0732">Signal</keyword>
<evidence type="ECO:0000256" key="1">
    <source>
        <dbReference type="SAM" id="SignalP"/>
    </source>
</evidence>
<proteinExistence type="predicted"/>
<feature type="signal peptide" evidence="1">
    <location>
        <begin position="1"/>
        <end position="22"/>
    </location>
</feature>
<dbReference type="EMBL" id="JBHLXP010000004">
    <property type="protein sequence ID" value="MFC0049716.1"/>
    <property type="molecule type" value="Genomic_DNA"/>
</dbReference>
<gene>
    <name evidence="2" type="ORF">ACFFJP_15565</name>
</gene>
<protein>
    <submittedName>
        <fullName evidence="2">Uncharacterized protein</fullName>
    </submittedName>
</protein>
<accession>A0ABV6BFQ6</accession>
<reference evidence="2 3" key="1">
    <citation type="submission" date="2024-09" db="EMBL/GenBank/DDBJ databases">
        <authorList>
            <person name="Sun Q."/>
            <person name="Mori K."/>
        </authorList>
    </citation>
    <scope>NUCLEOTIDE SEQUENCE [LARGE SCALE GENOMIC DNA]</scope>
    <source>
        <strain evidence="2 3">KCTC 23315</strain>
    </source>
</reference>
<comment type="caution">
    <text evidence="2">The sequence shown here is derived from an EMBL/GenBank/DDBJ whole genome shotgun (WGS) entry which is preliminary data.</text>
</comment>
<dbReference type="Proteomes" id="UP001589813">
    <property type="component" value="Unassembled WGS sequence"/>
</dbReference>
<feature type="non-terminal residue" evidence="2">
    <location>
        <position position="76"/>
    </location>
</feature>
<organism evidence="2 3">
    <name type="scientific">Rheinheimera tilapiae</name>
    <dbReference type="NCBI Taxonomy" id="875043"/>
    <lineage>
        <taxon>Bacteria</taxon>
        <taxon>Pseudomonadati</taxon>
        <taxon>Pseudomonadota</taxon>
        <taxon>Gammaproteobacteria</taxon>
        <taxon>Chromatiales</taxon>
        <taxon>Chromatiaceae</taxon>
        <taxon>Rheinheimera</taxon>
    </lineage>
</organism>
<evidence type="ECO:0000313" key="2">
    <source>
        <dbReference type="EMBL" id="MFC0049716.1"/>
    </source>
</evidence>
<dbReference type="RefSeq" id="WP_377246106.1">
    <property type="nucleotide sequence ID" value="NZ_JBHLXP010000004.1"/>
</dbReference>
<evidence type="ECO:0000313" key="3">
    <source>
        <dbReference type="Proteomes" id="UP001589813"/>
    </source>
</evidence>
<sequence>MSLVINRIGLLFGLLACTTVQAAEQLYDKIPADAAPVLSQPGTYAVGVRTSKIEIADSLQVSTGQPYTRPLTLELW</sequence>
<keyword evidence="3" id="KW-1185">Reference proteome</keyword>
<name>A0ABV6BFQ6_9GAMM</name>
<feature type="chain" id="PRO_5047498959" evidence="1">
    <location>
        <begin position="23"/>
        <end position="76"/>
    </location>
</feature>